<dbReference type="Proteomes" id="UP000284824">
    <property type="component" value="Unassembled WGS sequence"/>
</dbReference>
<dbReference type="Pfam" id="PF13196">
    <property type="entry name" value="DUF4012"/>
    <property type="match status" value="1"/>
</dbReference>
<organism evidence="2 3">
    <name type="scientific">Nonomuraea polychroma</name>
    <dbReference type="NCBI Taxonomy" id="46176"/>
    <lineage>
        <taxon>Bacteria</taxon>
        <taxon>Bacillati</taxon>
        <taxon>Actinomycetota</taxon>
        <taxon>Actinomycetes</taxon>
        <taxon>Streptosporangiales</taxon>
        <taxon>Streptosporangiaceae</taxon>
        <taxon>Nonomuraea</taxon>
    </lineage>
</organism>
<comment type="caution">
    <text evidence="2">The sequence shown here is derived from an EMBL/GenBank/DDBJ whole genome shotgun (WGS) entry which is preliminary data.</text>
</comment>
<accession>A0A438MGE5</accession>
<evidence type="ECO:0000256" key="1">
    <source>
        <dbReference type="SAM" id="MobiDB-lite"/>
    </source>
</evidence>
<feature type="region of interest" description="Disordered" evidence="1">
    <location>
        <begin position="569"/>
        <end position="589"/>
    </location>
</feature>
<dbReference type="AlphaFoldDB" id="A0A438MGE5"/>
<proteinExistence type="predicted"/>
<evidence type="ECO:0000313" key="2">
    <source>
        <dbReference type="EMBL" id="RVX44545.1"/>
    </source>
</evidence>
<gene>
    <name evidence="2" type="ORF">EDD27_7287</name>
</gene>
<reference evidence="2 3" key="1">
    <citation type="submission" date="2019-01" db="EMBL/GenBank/DDBJ databases">
        <title>Sequencing the genomes of 1000 actinobacteria strains.</title>
        <authorList>
            <person name="Klenk H.-P."/>
        </authorList>
    </citation>
    <scope>NUCLEOTIDE SEQUENCE [LARGE SCALE GENOMIC DNA]</scope>
    <source>
        <strain evidence="2 3">DSM 43925</strain>
    </source>
</reference>
<dbReference type="InterPro" id="IPR025101">
    <property type="entry name" value="DUF4012"/>
</dbReference>
<sequence length="589" mass="63531">MGLLCPAAGLTLAAGWTAYLGLSVRSHLEAAEDALERLRASDRSGAAAALADAQRHAEEARRITSGEEWSLIGRIPPMEEGAATVRGLAVAAADLTGVLTDVHGVVTKLISVKGLSLDNVETLPASLETATPVLRDAAGRIERIRSGLAATPADSGLDALNQARATALSELDKLRGWLEVANDPVVRDTAAMLPEMLGYNGPRRYFLAFQTNAEARGTGGLVGAFGILKADRGHLNIERLSPNNGLESGSVQVTHHGRAFHERYGPSPTGLLANSNLSPHFPYAAKTWAALWKRQTGEQLDGAIATDPVALSYLLKVIGPVTLANGEKVTAENVVDLTEREAYARYADARERKKYLITIASAVSKAITSAHPDPLALVSALSQMVEERRIQIWSHKGYEQRRLAATPLGGVLPRRPGPFAGLMIINSAGTKLDYYLDRSLDYALGPCRADGMRTTKVRIQLTNNVPPQPLPTYVSARLDLPAERRAAKPNGSNLLWVSFYTGVGAKVEAMRVDGKPARIVRQTERSHPVYNNLLEFAPRQSRTIEFDLLEPYSAASPEVPVQPLVRPQHTHISDDRTGCPVQPSNPDVQ</sequence>
<name>A0A438MGE5_9ACTN</name>
<keyword evidence="3" id="KW-1185">Reference proteome</keyword>
<dbReference type="EMBL" id="SAUN01000001">
    <property type="protein sequence ID" value="RVX44545.1"/>
    <property type="molecule type" value="Genomic_DNA"/>
</dbReference>
<protein>
    <submittedName>
        <fullName evidence="2">Uncharacterized protein DUF4012</fullName>
    </submittedName>
</protein>
<evidence type="ECO:0000313" key="3">
    <source>
        <dbReference type="Proteomes" id="UP000284824"/>
    </source>
</evidence>